<dbReference type="SMART" id="SM00849">
    <property type="entry name" value="Lactamase_B"/>
    <property type="match status" value="1"/>
</dbReference>
<comment type="caution">
    <text evidence="2">The sequence shown here is derived from an EMBL/GenBank/DDBJ whole genome shotgun (WGS) entry which is preliminary data.</text>
</comment>
<dbReference type="PANTHER" id="PTHR43546">
    <property type="entry name" value="UPF0173 METAL-DEPENDENT HYDROLASE MJ1163-RELATED"/>
    <property type="match status" value="1"/>
</dbReference>
<keyword evidence="3" id="KW-1185">Reference proteome</keyword>
<dbReference type="Proteomes" id="UP000632339">
    <property type="component" value="Unassembled WGS sequence"/>
</dbReference>
<evidence type="ECO:0000313" key="2">
    <source>
        <dbReference type="EMBL" id="GGM97123.1"/>
    </source>
</evidence>
<organism evidence="2 3">
    <name type="scientific">Dyadobacter beijingensis</name>
    <dbReference type="NCBI Taxonomy" id="365489"/>
    <lineage>
        <taxon>Bacteria</taxon>
        <taxon>Pseudomonadati</taxon>
        <taxon>Bacteroidota</taxon>
        <taxon>Cytophagia</taxon>
        <taxon>Cytophagales</taxon>
        <taxon>Spirosomataceae</taxon>
        <taxon>Dyadobacter</taxon>
    </lineage>
</organism>
<gene>
    <name evidence="2" type="ORF">GCM10010967_33730</name>
</gene>
<dbReference type="GO" id="GO:0016787">
    <property type="term" value="F:hydrolase activity"/>
    <property type="evidence" value="ECO:0007669"/>
    <property type="project" value="UniProtKB-KW"/>
</dbReference>
<keyword evidence="2" id="KW-0378">Hydrolase</keyword>
<dbReference type="InterPro" id="IPR001279">
    <property type="entry name" value="Metallo-B-lactamas"/>
</dbReference>
<dbReference type="PANTHER" id="PTHR43546:SF3">
    <property type="entry name" value="UPF0173 METAL-DEPENDENT HYDROLASE MJ1163"/>
    <property type="match status" value="1"/>
</dbReference>
<name>A0ABQ2I3P4_9BACT</name>
<dbReference type="NCBIfam" id="NF001911">
    <property type="entry name" value="PRK00685.1"/>
    <property type="match status" value="1"/>
</dbReference>
<dbReference type="RefSeq" id="WP_019942653.1">
    <property type="nucleotide sequence ID" value="NZ_BMLI01000001.1"/>
</dbReference>
<dbReference type="InterPro" id="IPR036866">
    <property type="entry name" value="RibonucZ/Hydroxyglut_hydro"/>
</dbReference>
<dbReference type="Gene3D" id="3.60.15.10">
    <property type="entry name" value="Ribonuclease Z/Hydroxyacylglutathione hydrolase-like"/>
    <property type="match status" value="1"/>
</dbReference>
<dbReference type="EMBL" id="BMLI01000001">
    <property type="protein sequence ID" value="GGM97123.1"/>
    <property type="molecule type" value="Genomic_DNA"/>
</dbReference>
<dbReference type="InterPro" id="IPR050114">
    <property type="entry name" value="UPF0173_UPF0282_UlaG_hydrolase"/>
</dbReference>
<evidence type="ECO:0000259" key="1">
    <source>
        <dbReference type="SMART" id="SM00849"/>
    </source>
</evidence>
<dbReference type="SUPFAM" id="SSF56281">
    <property type="entry name" value="Metallo-hydrolase/oxidoreductase"/>
    <property type="match status" value="1"/>
</dbReference>
<protein>
    <submittedName>
        <fullName evidence="2">UPF0173 metal-dependent hydrolase</fullName>
    </submittedName>
</protein>
<reference evidence="3" key="1">
    <citation type="journal article" date="2019" name="Int. J. Syst. Evol. Microbiol.">
        <title>The Global Catalogue of Microorganisms (GCM) 10K type strain sequencing project: providing services to taxonomists for standard genome sequencing and annotation.</title>
        <authorList>
            <consortium name="The Broad Institute Genomics Platform"/>
            <consortium name="The Broad Institute Genome Sequencing Center for Infectious Disease"/>
            <person name="Wu L."/>
            <person name="Ma J."/>
        </authorList>
    </citation>
    <scope>NUCLEOTIDE SEQUENCE [LARGE SCALE GENOMIC DNA]</scope>
    <source>
        <strain evidence="3">CGMCC 1.6375</strain>
    </source>
</reference>
<proteinExistence type="predicted"/>
<accession>A0ABQ2I3P4</accession>
<sequence length="226" mass="24417">MKFTYYGHSAFSVDIKGITLLFDPFISGNGLAEAIQVDELHADYIIISHGHFDHILDAVSIAKRTTATVIANFEITTWFGNQGIANVHTLNPGGKSRFDFGVVRCFLAQHSSSFPDGSYAGVACGFAMATDEGNFYYSGDTGLSLDMQLVPQTTALDFAVLPVGDHLTMGVEEAIQAARLLEADKVIGVHFDTFPQIVIDHQNAVALFLSAGIDLMLLDIGEVIEI</sequence>
<feature type="domain" description="Metallo-beta-lactamase" evidence="1">
    <location>
        <begin position="7"/>
        <end position="190"/>
    </location>
</feature>
<dbReference type="Pfam" id="PF12706">
    <property type="entry name" value="Lactamase_B_2"/>
    <property type="match status" value="1"/>
</dbReference>
<evidence type="ECO:0000313" key="3">
    <source>
        <dbReference type="Proteomes" id="UP000632339"/>
    </source>
</evidence>